<gene>
    <name evidence="1" type="ORF">GP486_001916</name>
</gene>
<evidence type="ECO:0000313" key="1">
    <source>
        <dbReference type="EMBL" id="KAH0563510.1"/>
    </source>
</evidence>
<accession>A0A9P8LFX5</accession>
<name>A0A9P8LFX5_9PEZI</name>
<dbReference type="AlphaFoldDB" id="A0A9P8LFX5"/>
<protein>
    <submittedName>
        <fullName evidence="1">Uncharacterized protein</fullName>
    </submittedName>
</protein>
<sequence length="90" mass="10032">MQPTNEFLVLGDDTQNFMSITLGDTGYAGTIGGNENLEYSQHGDAFPEIDGCEIGKLDFNIPYECVAVADMDEIMEMIDKVCKERVTWTE</sequence>
<comment type="caution">
    <text evidence="1">The sequence shown here is derived from an EMBL/GenBank/DDBJ whole genome shotgun (WGS) entry which is preliminary data.</text>
</comment>
<evidence type="ECO:0000313" key="2">
    <source>
        <dbReference type="Proteomes" id="UP000750711"/>
    </source>
</evidence>
<dbReference type="Proteomes" id="UP000750711">
    <property type="component" value="Unassembled WGS sequence"/>
</dbReference>
<proteinExistence type="predicted"/>
<dbReference type="EMBL" id="JAGHQM010000192">
    <property type="protein sequence ID" value="KAH0563510.1"/>
    <property type="molecule type" value="Genomic_DNA"/>
</dbReference>
<reference evidence="1" key="1">
    <citation type="submission" date="2021-03" db="EMBL/GenBank/DDBJ databases">
        <title>Comparative genomics and phylogenomic investigation of the class Geoglossomycetes provide insights into ecological specialization and systematics.</title>
        <authorList>
            <person name="Melie T."/>
            <person name="Pirro S."/>
            <person name="Miller A.N."/>
            <person name="Quandt A."/>
        </authorList>
    </citation>
    <scope>NUCLEOTIDE SEQUENCE</scope>
    <source>
        <strain evidence="1">CAQ_001_2017</strain>
    </source>
</reference>
<organism evidence="1 2">
    <name type="scientific">Trichoglossum hirsutum</name>
    <dbReference type="NCBI Taxonomy" id="265104"/>
    <lineage>
        <taxon>Eukaryota</taxon>
        <taxon>Fungi</taxon>
        <taxon>Dikarya</taxon>
        <taxon>Ascomycota</taxon>
        <taxon>Pezizomycotina</taxon>
        <taxon>Geoglossomycetes</taxon>
        <taxon>Geoglossales</taxon>
        <taxon>Geoglossaceae</taxon>
        <taxon>Trichoglossum</taxon>
    </lineage>
</organism>
<keyword evidence="2" id="KW-1185">Reference proteome</keyword>